<accession>A0A1N6FHI0</accession>
<dbReference type="AlphaFoldDB" id="A0A1N6FHI0"/>
<evidence type="ECO:0000313" key="8">
    <source>
        <dbReference type="Proteomes" id="UP000198461"/>
    </source>
</evidence>
<dbReference type="FunFam" id="3.30.420.10:FF:000045">
    <property type="entry name" value="3'-5' exonuclease DinG"/>
    <property type="match status" value="1"/>
</dbReference>
<dbReference type="GO" id="GO:0008408">
    <property type="term" value="F:3'-5' exonuclease activity"/>
    <property type="evidence" value="ECO:0007669"/>
    <property type="project" value="TreeGrafter"/>
</dbReference>
<keyword evidence="2" id="KW-0378">Hydrolase</keyword>
<dbReference type="Gene3D" id="3.30.420.10">
    <property type="entry name" value="Ribonuclease H-like superfamily/Ribonuclease H"/>
    <property type="match status" value="1"/>
</dbReference>
<dbReference type="GO" id="GO:0005829">
    <property type="term" value="C:cytosol"/>
    <property type="evidence" value="ECO:0007669"/>
    <property type="project" value="TreeGrafter"/>
</dbReference>
<keyword evidence="8" id="KW-1185">Reference proteome</keyword>
<keyword evidence="1" id="KW-0540">Nuclease</keyword>
<dbReference type="CDD" id="cd06127">
    <property type="entry name" value="DEDDh"/>
    <property type="match status" value="1"/>
</dbReference>
<evidence type="ECO:0000256" key="5">
    <source>
        <dbReference type="ARBA" id="ARBA00026073"/>
    </source>
</evidence>
<comment type="function">
    <text evidence="4">DNA polymerase III is a complex, multichain enzyme responsible for most of the replicative synthesis in bacteria. The epsilon subunit contain the editing function and is a proofreading 3'-5' exonuclease.</text>
</comment>
<organism evidence="7 8">
    <name type="scientific">Sulfurivirga caldicuralii</name>
    <dbReference type="NCBI Taxonomy" id="364032"/>
    <lineage>
        <taxon>Bacteria</taxon>
        <taxon>Pseudomonadati</taxon>
        <taxon>Pseudomonadota</taxon>
        <taxon>Gammaproteobacteria</taxon>
        <taxon>Thiotrichales</taxon>
        <taxon>Piscirickettsiaceae</taxon>
        <taxon>Sulfurivirga</taxon>
    </lineage>
</organism>
<reference evidence="7 8" key="1">
    <citation type="submission" date="2016-11" db="EMBL/GenBank/DDBJ databases">
        <authorList>
            <person name="Jaros S."/>
            <person name="Januszkiewicz K."/>
            <person name="Wedrychowicz H."/>
        </authorList>
    </citation>
    <scope>NUCLEOTIDE SEQUENCE [LARGE SCALE GENOMIC DNA]</scope>
    <source>
        <strain evidence="7 8">DSM 17737</strain>
    </source>
</reference>
<proteinExistence type="predicted"/>
<dbReference type="SMART" id="SM00479">
    <property type="entry name" value="EXOIII"/>
    <property type="match status" value="1"/>
</dbReference>
<dbReference type="SUPFAM" id="SSF53098">
    <property type="entry name" value="Ribonuclease H-like"/>
    <property type="match status" value="1"/>
</dbReference>
<dbReference type="STRING" id="364032.SAMN05443662_1081"/>
<dbReference type="PANTHER" id="PTHR30231:SF4">
    <property type="entry name" value="PROTEIN NEN2"/>
    <property type="match status" value="1"/>
</dbReference>
<evidence type="ECO:0000313" key="7">
    <source>
        <dbReference type="EMBL" id="SIN94704.1"/>
    </source>
</evidence>
<dbReference type="InterPro" id="IPR013520">
    <property type="entry name" value="Ribonucl_H"/>
</dbReference>
<protein>
    <submittedName>
        <fullName evidence="7">DNA polymerase-3 subunit epsilon</fullName>
    </submittedName>
</protein>
<evidence type="ECO:0000256" key="4">
    <source>
        <dbReference type="ARBA" id="ARBA00025483"/>
    </source>
</evidence>
<dbReference type="Proteomes" id="UP000198461">
    <property type="component" value="Unassembled WGS sequence"/>
</dbReference>
<evidence type="ECO:0000259" key="6">
    <source>
        <dbReference type="SMART" id="SM00479"/>
    </source>
</evidence>
<dbReference type="RefSeq" id="WP_074201349.1">
    <property type="nucleotide sequence ID" value="NZ_FSRE01000002.1"/>
</dbReference>
<dbReference type="InterPro" id="IPR036397">
    <property type="entry name" value="RNaseH_sf"/>
</dbReference>
<dbReference type="Pfam" id="PF00929">
    <property type="entry name" value="RNase_T"/>
    <property type="match status" value="1"/>
</dbReference>
<evidence type="ECO:0000256" key="3">
    <source>
        <dbReference type="ARBA" id="ARBA00022839"/>
    </source>
</evidence>
<sequence length="228" mass="26181">MDLLAKLLWIWRLKRARRTCQDIPPCVALKSLPDFTTPAQQQRYLAVDFETTGLNPKRDAILSIGWVPIENGRVLAGQGDHHIIRIDQPLSEESIKIHGITHQRMAAGQSLERVLPQLFEALAGRVALVHFAPIERRFLAQACQHLWHWAPPLPMVDTLALAQRRLPQASQQGDPNPYRLYNLRRRFHLPDRPPHHALEDAIATAELFIAMLHHFPDWQQVSTWDLLS</sequence>
<dbReference type="OrthoDB" id="5497329at2"/>
<dbReference type="GO" id="GO:0006259">
    <property type="term" value="P:DNA metabolic process"/>
    <property type="evidence" value="ECO:0007669"/>
    <property type="project" value="UniProtKB-ARBA"/>
</dbReference>
<dbReference type="InterPro" id="IPR012337">
    <property type="entry name" value="RNaseH-like_sf"/>
</dbReference>
<dbReference type="EMBL" id="FSRE01000002">
    <property type="protein sequence ID" value="SIN94704.1"/>
    <property type="molecule type" value="Genomic_DNA"/>
</dbReference>
<dbReference type="PANTHER" id="PTHR30231">
    <property type="entry name" value="DNA POLYMERASE III SUBUNIT EPSILON"/>
    <property type="match status" value="1"/>
</dbReference>
<name>A0A1N6FHI0_9GAMM</name>
<feature type="domain" description="Exonuclease" evidence="6">
    <location>
        <begin position="43"/>
        <end position="217"/>
    </location>
</feature>
<gene>
    <name evidence="7" type="ORF">SAMN05443662_1081</name>
</gene>
<comment type="subunit">
    <text evidence="5">DNA polymerase III contains a core (composed of alpha, epsilon and theta chains) that associates with a tau subunit. This core dimerizes to form the POLIII' complex. PolIII' associates with the gamma complex (composed of gamma, delta, delta', psi and chi chains) and with the beta chain to form the complete DNA polymerase III complex.</text>
</comment>
<keyword evidence="3" id="KW-0269">Exonuclease</keyword>
<dbReference type="GO" id="GO:0003676">
    <property type="term" value="F:nucleic acid binding"/>
    <property type="evidence" value="ECO:0007669"/>
    <property type="project" value="InterPro"/>
</dbReference>
<evidence type="ECO:0000256" key="1">
    <source>
        <dbReference type="ARBA" id="ARBA00022722"/>
    </source>
</evidence>
<evidence type="ECO:0000256" key="2">
    <source>
        <dbReference type="ARBA" id="ARBA00022801"/>
    </source>
</evidence>